<accession>A0AAD4EDQ9</accession>
<dbReference type="RefSeq" id="XP_041229948.1">
    <property type="nucleotide sequence ID" value="XM_041376681.1"/>
</dbReference>
<keyword evidence="2" id="KW-1185">Reference proteome</keyword>
<proteinExistence type="predicted"/>
<evidence type="ECO:0000313" key="1">
    <source>
        <dbReference type="EMBL" id="KAG1904373.1"/>
    </source>
</evidence>
<reference evidence="1" key="1">
    <citation type="journal article" date="2020" name="New Phytol.">
        <title>Comparative genomics reveals dynamic genome evolution in host specialist ectomycorrhizal fungi.</title>
        <authorList>
            <person name="Lofgren L.A."/>
            <person name="Nguyen N.H."/>
            <person name="Vilgalys R."/>
            <person name="Ruytinx J."/>
            <person name="Liao H.L."/>
            <person name="Branco S."/>
            <person name="Kuo A."/>
            <person name="LaButti K."/>
            <person name="Lipzen A."/>
            <person name="Andreopoulos W."/>
            <person name="Pangilinan J."/>
            <person name="Riley R."/>
            <person name="Hundley H."/>
            <person name="Na H."/>
            <person name="Barry K."/>
            <person name="Grigoriev I.V."/>
            <person name="Stajich J.E."/>
            <person name="Kennedy P.G."/>
        </authorList>
    </citation>
    <scope>NUCLEOTIDE SEQUENCE</scope>
    <source>
        <strain evidence="1">FC203</strain>
    </source>
</reference>
<dbReference type="GeneID" id="64670979"/>
<dbReference type="EMBL" id="JABBWK010000010">
    <property type="protein sequence ID" value="KAG1904373.1"/>
    <property type="molecule type" value="Genomic_DNA"/>
</dbReference>
<name>A0AAD4EDQ9_9AGAM</name>
<protein>
    <submittedName>
        <fullName evidence="1">Uncharacterized protein</fullName>
    </submittedName>
</protein>
<dbReference type="AlphaFoldDB" id="A0AAD4EDQ9"/>
<dbReference type="Proteomes" id="UP001195769">
    <property type="component" value="Unassembled WGS sequence"/>
</dbReference>
<sequence length="199" mass="22742">MDKVSVHRRKSSNTIFASSHGGHSSLDETEPDHASGDYGMQLLHPVQISSWLFGFANTVNSTAIITDLYELGEWVQMCLGMLFALAEFKMANDPGVQIVECFGFDYHAWLVQTSLYRETFGKSIRIVPSYLSDPPSKRRHDRETQQAVKIRHREEAEAELMARQDLREHFAEPELPPVYQIAAAAYREDSAMTYRLSQW</sequence>
<evidence type="ECO:0000313" key="2">
    <source>
        <dbReference type="Proteomes" id="UP001195769"/>
    </source>
</evidence>
<comment type="caution">
    <text evidence="1">The sequence shown here is derived from an EMBL/GenBank/DDBJ whole genome shotgun (WGS) entry which is preliminary data.</text>
</comment>
<gene>
    <name evidence="1" type="ORF">F5891DRAFT_977231</name>
</gene>
<organism evidence="1 2">
    <name type="scientific">Suillus fuscotomentosus</name>
    <dbReference type="NCBI Taxonomy" id="1912939"/>
    <lineage>
        <taxon>Eukaryota</taxon>
        <taxon>Fungi</taxon>
        <taxon>Dikarya</taxon>
        <taxon>Basidiomycota</taxon>
        <taxon>Agaricomycotina</taxon>
        <taxon>Agaricomycetes</taxon>
        <taxon>Agaricomycetidae</taxon>
        <taxon>Boletales</taxon>
        <taxon>Suillineae</taxon>
        <taxon>Suillaceae</taxon>
        <taxon>Suillus</taxon>
    </lineage>
</organism>